<organism evidence="3 4">
    <name type="scientific">Streptomyces bingchenggensis (strain BCW-1)</name>
    <dbReference type="NCBI Taxonomy" id="749414"/>
    <lineage>
        <taxon>Bacteria</taxon>
        <taxon>Bacillati</taxon>
        <taxon>Actinomycetota</taxon>
        <taxon>Actinomycetes</taxon>
        <taxon>Kitasatosporales</taxon>
        <taxon>Streptomycetaceae</taxon>
        <taxon>Streptomyces</taxon>
    </lineage>
</organism>
<dbReference type="Pfam" id="PF01814">
    <property type="entry name" value="Hemerythrin"/>
    <property type="match status" value="1"/>
</dbReference>
<evidence type="ECO:0000259" key="2">
    <source>
        <dbReference type="Pfam" id="PF01814"/>
    </source>
</evidence>
<dbReference type="Gene3D" id="1.20.120.520">
    <property type="entry name" value="nmb1532 protein domain like"/>
    <property type="match status" value="1"/>
</dbReference>
<dbReference type="eggNOG" id="COG5592">
    <property type="taxonomic scope" value="Bacteria"/>
</dbReference>
<name>D7C2L5_STRBB</name>
<evidence type="ECO:0000313" key="3">
    <source>
        <dbReference type="EMBL" id="ADI05898.1"/>
    </source>
</evidence>
<dbReference type="AlphaFoldDB" id="D7C2L5"/>
<dbReference type="Proteomes" id="UP000000377">
    <property type="component" value="Chromosome"/>
</dbReference>
<evidence type="ECO:0000256" key="1">
    <source>
        <dbReference type="SAM" id="MobiDB-lite"/>
    </source>
</evidence>
<feature type="region of interest" description="Disordered" evidence="1">
    <location>
        <begin position="138"/>
        <end position="212"/>
    </location>
</feature>
<dbReference type="PATRIC" id="fig|749414.3.peg.2873"/>
<dbReference type="STRING" id="749414.SBI_02777"/>
<dbReference type="PANTHER" id="PTHR35585">
    <property type="entry name" value="HHE DOMAIN PROTEIN (AFU_ORTHOLOGUE AFUA_4G00730)"/>
    <property type="match status" value="1"/>
</dbReference>
<accession>D7C2L5</accession>
<dbReference type="HOGENOM" id="CLU_079417_2_2_11"/>
<gene>
    <name evidence="3" type="ordered locus">SBI_02777</name>
</gene>
<proteinExistence type="predicted"/>
<evidence type="ECO:0000313" key="4">
    <source>
        <dbReference type="Proteomes" id="UP000000377"/>
    </source>
</evidence>
<dbReference type="PANTHER" id="PTHR35585:SF1">
    <property type="entry name" value="HHE DOMAIN PROTEIN (AFU_ORTHOLOGUE AFUA_4G00730)"/>
    <property type="match status" value="1"/>
</dbReference>
<dbReference type="InterPro" id="IPR012312">
    <property type="entry name" value="Hemerythrin-like"/>
</dbReference>
<feature type="compositionally biased region" description="Basic and acidic residues" evidence="1">
    <location>
        <begin position="201"/>
        <end position="212"/>
    </location>
</feature>
<feature type="compositionally biased region" description="Gly residues" evidence="1">
    <location>
        <begin position="155"/>
        <end position="178"/>
    </location>
</feature>
<protein>
    <recommendedName>
        <fullName evidence="2">Hemerythrin-like domain-containing protein</fullName>
    </recommendedName>
</protein>
<dbReference type="EMBL" id="CP002047">
    <property type="protein sequence ID" value="ADI05898.1"/>
    <property type="molecule type" value="Genomic_DNA"/>
</dbReference>
<feature type="compositionally biased region" description="Low complexity" evidence="1">
    <location>
        <begin position="179"/>
        <end position="189"/>
    </location>
</feature>
<dbReference type="CDD" id="cd12108">
    <property type="entry name" value="Hr-like"/>
    <property type="match status" value="1"/>
</dbReference>
<dbReference type="RefSeq" id="WP_014175375.1">
    <property type="nucleotide sequence ID" value="NC_016582.1"/>
</dbReference>
<dbReference type="KEGG" id="sbh:SBI_02777"/>
<reference evidence="3 4" key="1">
    <citation type="journal article" date="2010" name="J. Bacteriol.">
        <title>Genome sequence of the milbemycin-producing bacterium Streptomyces bingchenggensis.</title>
        <authorList>
            <person name="Wang X.J."/>
            <person name="Yan Y.J."/>
            <person name="Zhang B."/>
            <person name="An J."/>
            <person name="Wang J.J."/>
            <person name="Tian J."/>
            <person name="Jiang L."/>
            <person name="Chen Y.H."/>
            <person name="Huang S.X."/>
            <person name="Yin M."/>
            <person name="Zhang J."/>
            <person name="Gao A.L."/>
            <person name="Liu C.X."/>
            <person name="Zhu Z.X."/>
            <person name="Xiang W.S."/>
        </authorList>
    </citation>
    <scope>NUCLEOTIDE SEQUENCE [LARGE SCALE GENOMIC DNA]</scope>
    <source>
        <strain evidence="3 4">BCW-1</strain>
    </source>
</reference>
<keyword evidence="4" id="KW-1185">Reference proteome</keyword>
<feature type="domain" description="Hemerythrin-like" evidence="2">
    <location>
        <begin position="7"/>
        <end position="124"/>
    </location>
</feature>
<sequence length="212" mass="23606">MPQQHDVVDLLTADHREVQELFEGYRTSADPGERRLLMEQITVEIVRHSVAEEQYLYPTVRKALPNGDEVAEQEMEELSEAERILGDLERLDTADRRFDALVRELYDVVSMHIRGEEDVIFPELRERLTPEERMALGLRVGEAKSATPTEPYPGGTQGRGTQGRGTQGRGTQGGGTQGRGTRNNPSSHSGGVGDGVSNERPLAERVREWLSG</sequence>